<sequence length="341" mass="39311">MPYRLPLKPELSILEFAAPPLAIDTLHDRVDFFIKISLVHRSVTAWAQERLHDQFLYTYRPRPDEHERLKKRFEAGFGRDRSLCRLYLDLTEFPTDIDEGEEPRTDSVSVMVNWNFYEALPMASVLGGVAGGSVWVEEQGCEAVAHYVLDDLAGYDHWEMCAMIASYSEVLDTLWVRLPCSNLNIKHLPRPFDDLDARHLIFADCWWFRTSAGNVLPRCYQLETLVLFATESYDLAWLLANLPTTIRRVYLLQQRIRIDEDRRNFSIVLPLLELFTFTWLHPSTESESQTTADDDQDALAELQQIVKSIVKAPICTFNFLHSIKSSEDALADALAAFKLHL</sequence>
<dbReference type="Proteomes" id="UP000777482">
    <property type="component" value="Unassembled WGS sequence"/>
</dbReference>
<proteinExistence type="predicted"/>
<evidence type="ECO:0000313" key="1">
    <source>
        <dbReference type="EMBL" id="KAG0660250.1"/>
    </source>
</evidence>
<reference evidence="1 2" key="1">
    <citation type="submission" date="2020-11" db="EMBL/GenBank/DDBJ databases">
        <title>Kefir isolates.</title>
        <authorList>
            <person name="Marcisauskas S."/>
            <person name="Kim Y."/>
            <person name="Blasche S."/>
        </authorList>
    </citation>
    <scope>NUCLEOTIDE SEQUENCE [LARGE SCALE GENOMIC DNA]</scope>
    <source>
        <strain evidence="1 2">KR</strain>
    </source>
</reference>
<gene>
    <name evidence="1" type="ORF">C6P46_004704</name>
</gene>
<dbReference type="EMBL" id="PUHQ01000046">
    <property type="protein sequence ID" value="KAG0660250.1"/>
    <property type="molecule type" value="Genomic_DNA"/>
</dbReference>
<keyword evidence="2" id="KW-1185">Reference proteome</keyword>
<dbReference type="OrthoDB" id="10649724at2759"/>
<dbReference type="AlphaFoldDB" id="A0A9P7B5R5"/>
<name>A0A9P7B5R5_RHOMI</name>
<comment type="caution">
    <text evidence="1">The sequence shown here is derived from an EMBL/GenBank/DDBJ whole genome shotgun (WGS) entry which is preliminary data.</text>
</comment>
<evidence type="ECO:0000313" key="2">
    <source>
        <dbReference type="Proteomes" id="UP000777482"/>
    </source>
</evidence>
<protein>
    <submittedName>
        <fullName evidence="1">Uncharacterized protein</fullName>
    </submittedName>
</protein>
<accession>A0A9P7B5R5</accession>
<organism evidence="1 2">
    <name type="scientific">Rhodotorula mucilaginosa</name>
    <name type="common">Yeast</name>
    <name type="synonym">Rhodotorula rubra</name>
    <dbReference type="NCBI Taxonomy" id="5537"/>
    <lineage>
        <taxon>Eukaryota</taxon>
        <taxon>Fungi</taxon>
        <taxon>Dikarya</taxon>
        <taxon>Basidiomycota</taxon>
        <taxon>Pucciniomycotina</taxon>
        <taxon>Microbotryomycetes</taxon>
        <taxon>Sporidiobolales</taxon>
        <taxon>Sporidiobolaceae</taxon>
        <taxon>Rhodotorula</taxon>
    </lineage>
</organism>